<dbReference type="GO" id="GO:0034599">
    <property type="term" value="P:cellular response to oxidative stress"/>
    <property type="evidence" value="ECO:0007669"/>
    <property type="project" value="InterPro"/>
</dbReference>
<dbReference type="OrthoDB" id="2138173at2759"/>
<reference evidence="8 9" key="1">
    <citation type="submission" date="2016-05" db="EMBL/GenBank/DDBJ databases">
        <title>A degradative enzymes factory behind the ericoid mycorrhizal symbiosis.</title>
        <authorList>
            <consortium name="DOE Joint Genome Institute"/>
            <person name="Martino E."/>
            <person name="Morin E."/>
            <person name="Grelet G."/>
            <person name="Kuo A."/>
            <person name="Kohler A."/>
            <person name="Daghino S."/>
            <person name="Barry K."/>
            <person name="Choi C."/>
            <person name="Cichocki N."/>
            <person name="Clum A."/>
            <person name="Copeland A."/>
            <person name="Hainaut M."/>
            <person name="Haridas S."/>
            <person name="Labutti K."/>
            <person name="Lindquist E."/>
            <person name="Lipzen A."/>
            <person name="Khouja H.-R."/>
            <person name="Murat C."/>
            <person name="Ohm R."/>
            <person name="Olson A."/>
            <person name="Spatafora J."/>
            <person name="Veneault-Fourrey C."/>
            <person name="Henrissat B."/>
            <person name="Grigoriev I."/>
            <person name="Martin F."/>
            <person name="Perotto S."/>
        </authorList>
    </citation>
    <scope>NUCLEOTIDE SEQUENCE [LARGE SCALE GENOMIC DNA]</scope>
    <source>
        <strain evidence="8 9">UAMH 7357</strain>
    </source>
</reference>
<dbReference type="InterPro" id="IPR033877">
    <property type="entry name" value="Frm2/Hbn1"/>
</dbReference>
<evidence type="ECO:0000256" key="2">
    <source>
        <dbReference type="ARBA" id="ARBA00004496"/>
    </source>
</evidence>
<evidence type="ECO:0000256" key="4">
    <source>
        <dbReference type="ARBA" id="ARBA00022490"/>
    </source>
</evidence>
<organism evidence="8 9">
    <name type="scientific">Hyaloscypha hepaticicola</name>
    <dbReference type="NCBI Taxonomy" id="2082293"/>
    <lineage>
        <taxon>Eukaryota</taxon>
        <taxon>Fungi</taxon>
        <taxon>Dikarya</taxon>
        <taxon>Ascomycota</taxon>
        <taxon>Pezizomycotina</taxon>
        <taxon>Leotiomycetes</taxon>
        <taxon>Helotiales</taxon>
        <taxon>Hyaloscyphaceae</taxon>
        <taxon>Hyaloscypha</taxon>
    </lineage>
</organism>
<dbReference type="CDD" id="cd02140">
    <property type="entry name" value="Frm2-like"/>
    <property type="match status" value="1"/>
</dbReference>
<dbReference type="FunFam" id="3.40.109.10:FF:000001">
    <property type="entry name" value="Nitroreductase family"/>
    <property type="match status" value="1"/>
</dbReference>
<dbReference type="InterPro" id="IPR000415">
    <property type="entry name" value="Nitroreductase-like"/>
</dbReference>
<keyword evidence="6" id="KW-0539">Nucleus</keyword>
<dbReference type="GO" id="GO:0005634">
    <property type="term" value="C:nucleus"/>
    <property type="evidence" value="ECO:0007669"/>
    <property type="project" value="UniProtKB-SubCell"/>
</dbReference>
<dbReference type="Gene3D" id="3.40.109.10">
    <property type="entry name" value="NADH Oxidase"/>
    <property type="match status" value="1"/>
</dbReference>
<comment type="similarity">
    <text evidence="3">Belongs to the nitroreductase family.</text>
</comment>
<evidence type="ECO:0000256" key="5">
    <source>
        <dbReference type="ARBA" id="ARBA00023002"/>
    </source>
</evidence>
<comment type="subcellular location">
    <subcellularLocation>
        <location evidence="2">Cytoplasm</location>
    </subcellularLocation>
    <subcellularLocation>
        <location evidence="1">Nucleus</location>
    </subcellularLocation>
</comment>
<keyword evidence="9" id="KW-1185">Reference proteome</keyword>
<evidence type="ECO:0000256" key="1">
    <source>
        <dbReference type="ARBA" id="ARBA00004123"/>
    </source>
</evidence>
<accession>A0A2J6Q4J7</accession>
<gene>
    <name evidence="8" type="ORF">NA56DRAFT_703916</name>
</gene>
<dbReference type="PANTHER" id="PTHR43035">
    <property type="entry name" value="FATTY ACID REPRESSION MUTANT PROTEIN 2-RELATED"/>
    <property type="match status" value="1"/>
</dbReference>
<dbReference type="AlphaFoldDB" id="A0A2J6Q4J7"/>
<evidence type="ECO:0000256" key="6">
    <source>
        <dbReference type="ARBA" id="ARBA00023242"/>
    </source>
</evidence>
<feature type="domain" description="Nitroreductase" evidence="7">
    <location>
        <begin position="11"/>
        <end position="179"/>
    </location>
</feature>
<dbReference type="SUPFAM" id="SSF55469">
    <property type="entry name" value="FMN-dependent nitroreductase-like"/>
    <property type="match status" value="1"/>
</dbReference>
<dbReference type="Pfam" id="PF00881">
    <property type="entry name" value="Nitroreductase"/>
    <property type="match status" value="1"/>
</dbReference>
<dbReference type="Proteomes" id="UP000235672">
    <property type="component" value="Unassembled WGS sequence"/>
</dbReference>
<keyword evidence="4" id="KW-0963">Cytoplasm</keyword>
<dbReference type="GO" id="GO:0016491">
    <property type="term" value="F:oxidoreductase activity"/>
    <property type="evidence" value="ECO:0007669"/>
    <property type="project" value="UniProtKB-KW"/>
</dbReference>
<evidence type="ECO:0000259" key="7">
    <source>
        <dbReference type="Pfam" id="PF00881"/>
    </source>
</evidence>
<dbReference type="STRING" id="1745343.A0A2J6Q4J7"/>
<evidence type="ECO:0000313" key="8">
    <source>
        <dbReference type="EMBL" id="PMD21227.1"/>
    </source>
</evidence>
<dbReference type="GO" id="GO:0005737">
    <property type="term" value="C:cytoplasm"/>
    <property type="evidence" value="ECO:0007669"/>
    <property type="project" value="UniProtKB-SubCell"/>
</dbReference>
<dbReference type="InterPro" id="IPR029479">
    <property type="entry name" value="Nitroreductase"/>
</dbReference>
<name>A0A2J6Q4J7_9HELO</name>
<proteinExistence type="inferred from homology"/>
<sequence length="202" mass="22595">MPSSTDFLSALKNRRTYYALKSESPIPDAKIQEIINQVVLHVPSSFNSQSTRVVLLLKGEHEKLWDITRDVLKGIVPEEQFPATEQKMGAFKAGYGTVLFYTDKPTVKGMQDKFAIYADRFPVWATESTAMHQLAVWTALELEGFGANLQHYNPLIDEKVSATWGISKDWELASTLVFGTPVGEPGEKAFLPLEERVKVFGA</sequence>
<dbReference type="EMBL" id="KZ613482">
    <property type="protein sequence ID" value="PMD21227.1"/>
    <property type="molecule type" value="Genomic_DNA"/>
</dbReference>
<dbReference type="PANTHER" id="PTHR43035:SF1">
    <property type="entry name" value="FATTY ACID REPRESSION MUTANT PROTEIN 2-RELATED"/>
    <property type="match status" value="1"/>
</dbReference>
<protein>
    <submittedName>
        <fullName evidence="8">Nitroreductase</fullName>
    </submittedName>
</protein>
<evidence type="ECO:0000313" key="9">
    <source>
        <dbReference type="Proteomes" id="UP000235672"/>
    </source>
</evidence>
<evidence type="ECO:0000256" key="3">
    <source>
        <dbReference type="ARBA" id="ARBA00007118"/>
    </source>
</evidence>
<keyword evidence="5" id="KW-0560">Oxidoreductase</keyword>